<dbReference type="AlphaFoldDB" id="A0A9P1KIW1"/>
<name>A0A9P1KIW1_9CYAN</name>
<dbReference type="PANTHER" id="PTHR31303">
    <property type="entry name" value="CTP-DEPENDENT DIACYLGLYCEROL KINASE 1"/>
    <property type="match status" value="1"/>
</dbReference>
<dbReference type="GO" id="GO:0004143">
    <property type="term" value="F:ATP-dependent diacylglycerol kinase activity"/>
    <property type="evidence" value="ECO:0007669"/>
    <property type="project" value="InterPro"/>
</dbReference>
<keyword evidence="3" id="KW-1185">Reference proteome</keyword>
<gene>
    <name evidence="2" type="ORF">ARTHRO_41433</name>
</gene>
<evidence type="ECO:0000313" key="2">
    <source>
        <dbReference type="EMBL" id="CDM97024.1"/>
    </source>
</evidence>
<keyword evidence="1" id="KW-0472">Membrane</keyword>
<dbReference type="PANTHER" id="PTHR31303:SF1">
    <property type="entry name" value="CTP-DEPENDENT DIACYLGLYCEROL KINASE 1"/>
    <property type="match status" value="1"/>
</dbReference>
<dbReference type="EMBL" id="FO818640">
    <property type="protein sequence ID" value="CDM97024.1"/>
    <property type="molecule type" value="Genomic_DNA"/>
</dbReference>
<dbReference type="EC" id="2.7.7.41" evidence="2"/>
<dbReference type="GO" id="GO:0004605">
    <property type="term" value="F:phosphatidate cytidylyltransferase activity"/>
    <property type="evidence" value="ECO:0007669"/>
    <property type="project" value="UniProtKB-EC"/>
</dbReference>
<dbReference type="Proteomes" id="UP000032946">
    <property type="component" value="Chromosome"/>
</dbReference>
<feature type="transmembrane region" description="Helical" evidence="1">
    <location>
        <begin position="22"/>
        <end position="44"/>
    </location>
</feature>
<accession>A0A9P1KIW1</accession>
<evidence type="ECO:0000256" key="1">
    <source>
        <dbReference type="SAM" id="Phobius"/>
    </source>
</evidence>
<organism evidence="2 3">
    <name type="scientific">Limnospira indica PCC 8005</name>
    <dbReference type="NCBI Taxonomy" id="376219"/>
    <lineage>
        <taxon>Bacteria</taxon>
        <taxon>Bacillati</taxon>
        <taxon>Cyanobacteriota</taxon>
        <taxon>Cyanophyceae</taxon>
        <taxon>Oscillatoriophycideae</taxon>
        <taxon>Oscillatoriales</taxon>
        <taxon>Sirenicapillariaceae</taxon>
        <taxon>Limnospira</taxon>
    </lineage>
</organism>
<reference evidence="2 3" key="1">
    <citation type="submission" date="2014-02" db="EMBL/GenBank/DDBJ databases">
        <authorList>
            <person name="Genoscope - CEA"/>
        </authorList>
    </citation>
    <scope>NUCLEOTIDE SEQUENCE [LARGE SCALE GENOMIC DNA]</scope>
    <source>
        <strain evidence="2 3">PCC 8005</strain>
    </source>
</reference>
<protein>
    <submittedName>
        <fullName evidence="2">Phosphatidate cytidylyltransferase</fullName>
        <ecNumber evidence="2">2.7.7.41</ecNumber>
    </submittedName>
</protein>
<feature type="transmembrane region" description="Helical" evidence="1">
    <location>
        <begin position="198"/>
        <end position="215"/>
    </location>
</feature>
<keyword evidence="2" id="KW-0548">Nucleotidyltransferase</keyword>
<proteinExistence type="predicted"/>
<keyword evidence="1" id="KW-1133">Transmembrane helix</keyword>
<sequence length="240" mass="26154">MVSYFIHYCEFMLSDLTANPNIWLHISLVGLWLALVLIIAEGLNRLFSVDPEISRKVVHIGTGNVILLAWWLDIPASIGIAAGVLSAAIALISLKVPILPSVNSVGRQSLGTFFYAISIGILIACFWPRQQPHYAALGILVMTWGDGLAATIGQKFGYHKYQIWGSQKSWEGSLTMTLTSFIISTLILLPVYGNTWQIWSISLAVALGATLLEMVSQLGIDNLTVPLGSAAIAFFLHQLS</sequence>
<feature type="transmembrane region" description="Helical" evidence="1">
    <location>
        <begin position="78"/>
        <end position="98"/>
    </location>
</feature>
<keyword evidence="1" id="KW-0812">Transmembrane</keyword>
<feature type="transmembrane region" description="Helical" evidence="1">
    <location>
        <begin position="174"/>
        <end position="192"/>
    </location>
</feature>
<evidence type="ECO:0000313" key="3">
    <source>
        <dbReference type="Proteomes" id="UP000032946"/>
    </source>
</evidence>
<feature type="transmembrane region" description="Helical" evidence="1">
    <location>
        <begin position="110"/>
        <end position="129"/>
    </location>
</feature>
<dbReference type="InterPro" id="IPR037997">
    <property type="entry name" value="Dgk1-like"/>
</dbReference>
<keyword evidence="2" id="KW-0808">Transferase</keyword>
<feature type="transmembrane region" description="Helical" evidence="1">
    <location>
        <begin position="135"/>
        <end position="153"/>
    </location>
</feature>